<name>D2PQP2_KRIFD</name>
<evidence type="ECO:0000313" key="1">
    <source>
        <dbReference type="EMBL" id="ADB29229.1"/>
    </source>
</evidence>
<dbReference type="STRING" id="479435.Kfla_0100"/>
<dbReference type="InterPro" id="IPR036390">
    <property type="entry name" value="WH_DNA-bd_sf"/>
</dbReference>
<evidence type="ECO:0000313" key="2">
    <source>
        <dbReference type="Proteomes" id="UP000007967"/>
    </source>
</evidence>
<evidence type="ECO:0008006" key="3">
    <source>
        <dbReference type="Google" id="ProtNLM"/>
    </source>
</evidence>
<dbReference type="InterPro" id="IPR036388">
    <property type="entry name" value="WH-like_DNA-bd_sf"/>
</dbReference>
<dbReference type="EMBL" id="CP001736">
    <property type="protein sequence ID" value="ADB29229.1"/>
    <property type="molecule type" value="Genomic_DNA"/>
</dbReference>
<proteinExistence type="predicted"/>
<reference evidence="1 2" key="2">
    <citation type="journal article" date="2010" name="Stand. Genomic Sci.">
        <title>Complete genome sequence of Kribbella flavida type strain (IFO 14399).</title>
        <authorList>
            <person name="Pukall R."/>
            <person name="Lapidus A."/>
            <person name="Glavina Del Rio T."/>
            <person name="Copeland A."/>
            <person name="Tice H."/>
            <person name="Cheng J.-F."/>
            <person name="Lucas S."/>
            <person name="Chen F."/>
            <person name="Nolan M."/>
            <person name="LaButti K."/>
            <person name="Pati A."/>
            <person name="Ivanova N."/>
            <person name="Mavrommatis K."/>
            <person name="Mikhailova N."/>
            <person name="Pitluck S."/>
            <person name="Bruce D."/>
            <person name="Goodwin L."/>
            <person name="Land M."/>
            <person name="Hauser L."/>
            <person name="Chang Y.-J."/>
            <person name="Jeffries C.D."/>
            <person name="Chen A."/>
            <person name="Palaniappan K."/>
            <person name="Chain P."/>
            <person name="Rohde M."/>
            <person name="Goeker M."/>
            <person name="Bristow J."/>
            <person name="Eisen J.A."/>
            <person name="Markowitz V."/>
            <person name="Hugenholtz P."/>
            <person name="Kyrpides N.C."/>
            <person name="Klenk H.-P."/>
            <person name="Brettin T."/>
        </authorList>
    </citation>
    <scope>NUCLEOTIDE SEQUENCE [LARGE SCALE GENOMIC DNA]</scope>
    <source>
        <strain evidence="2">DSM 17836 / JCM 10339 / NBRC 14399</strain>
    </source>
</reference>
<keyword evidence="2" id="KW-1185">Reference proteome</keyword>
<protein>
    <recommendedName>
        <fullName evidence="3">Transcriptional regulator, MarR family</fullName>
    </recommendedName>
</protein>
<dbReference type="RefSeq" id="WP_012917786.1">
    <property type="nucleotide sequence ID" value="NC_013729.1"/>
</dbReference>
<dbReference type="HOGENOM" id="CLU_116754_1_0_11"/>
<accession>D2PQP2</accession>
<dbReference type="eggNOG" id="COG1846">
    <property type="taxonomic scope" value="Bacteria"/>
</dbReference>
<dbReference type="Gene3D" id="1.10.10.10">
    <property type="entry name" value="Winged helix-like DNA-binding domain superfamily/Winged helix DNA-binding domain"/>
    <property type="match status" value="1"/>
</dbReference>
<dbReference type="SUPFAM" id="SSF46785">
    <property type="entry name" value="Winged helix' DNA-binding domain"/>
    <property type="match status" value="1"/>
</dbReference>
<organism evidence="1 2">
    <name type="scientific">Kribbella flavida (strain DSM 17836 / JCM 10339 / NBRC 14399)</name>
    <dbReference type="NCBI Taxonomy" id="479435"/>
    <lineage>
        <taxon>Bacteria</taxon>
        <taxon>Bacillati</taxon>
        <taxon>Actinomycetota</taxon>
        <taxon>Actinomycetes</taxon>
        <taxon>Propionibacteriales</taxon>
        <taxon>Kribbellaceae</taxon>
        <taxon>Kribbella</taxon>
    </lineage>
</organism>
<reference evidence="2" key="1">
    <citation type="submission" date="2009-09" db="EMBL/GenBank/DDBJ databases">
        <title>The complete genome of Kribbella flavida DSM 17836.</title>
        <authorList>
            <consortium name="US DOE Joint Genome Institute (JGI-PGF)"/>
            <person name="Lucas S."/>
            <person name="Copeland A."/>
            <person name="Lapidus A."/>
            <person name="Glavina del Rio T."/>
            <person name="Dalin E."/>
            <person name="Tice H."/>
            <person name="Bruce D."/>
            <person name="Goodwin L."/>
            <person name="Pitluck S."/>
            <person name="Kyrpides N."/>
            <person name="Mavromatis K."/>
            <person name="Ivanova N."/>
            <person name="Saunders E."/>
            <person name="Brettin T."/>
            <person name="Detter J.C."/>
            <person name="Han C."/>
            <person name="Larimer F."/>
            <person name="Land M."/>
            <person name="Hauser L."/>
            <person name="Markowitz V."/>
            <person name="Cheng J.-F."/>
            <person name="Hugenholtz P."/>
            <person name="Woyke T."/>
            <person name="Wu D."/>
            <person name="Pukall R."/>
            <person name="Klenk H.-P."/>
            <person name="Eisen J.A."/>
        </authorList>
    </citation>
    <scope>NUCLEOTIDE SEQUENCE [LARGE SCALE GENOMIC DNA]</scope>
    <source>
        <strain evidence="2">DSM 17836 / JCM 10339 / NBRC 14399</strain>
    </source>
</reference>
<dbReference type="Proteomes" id="UP000007967">
    <property type="component" value="Chromosome"/>
</dbReference>
<dbReference type="KEGG" id="kfl:Kfla_0100"/>
<dbReference type="AlphaFoldDB" id="D2PQP2"/>
<gene>
    <name evidence="1" type="ordered locus">Kfla_0100</name>
</gene>
<sequence length="131" mass="14350">MYMSDDNKPIGWWLKELDRLIEASLDSVLATEGLSRRQWQALNAASEEQPIAVALAPFLAGDPAELAAVTDPLAGRGWLDGEQLTPAGRAALDRLTERMTAQRRRLTAGIDATEYAMAVDVLRRMAVNARS</sequence>